<organism evidence="2 3">
    <name type="scientific">Alteromonas confluentis</name>
    <dbReference type="NCBI Taxonomy" id="1656094"/>
    <lineage>
        <taxon>Bacteria</taxon>
        <taxon>Pseudomonadati</taxon>
        <taxon>Pseudomonadota</taxon>
        <taxon>Gammaproteobacteria</taxon>
        <taxon>Alteromonadales</taxon>
        <taxon>Alteromonadaceae</taxon>
        <taxon>Alteromonas/Salinimonas group</taxon>
        <taxon>Alteromonas</taxon>
    </lineage>
</organism>
<dbReference type="GO" id="GO:0005737">
    <property type="term" value="C:cytoplasm"/>
    <property type="evidence" value="ECO:0007669"/>
    <property type="project" value="TreeGrafter"/>
</dbReference>
<feature type="site" description="Transition state stabilizer" evidence="1">
    <location>
        <position position="147"/>
    </location>
</feature>
<dbReference type="InterPro" id="IPR013078">
    <property type="entry name" value="His_Pase_superF_clade-1"/>
</dbReference>
<proteinExistence type="predicted"/>
<dbReference type="Gene3D" id="3.40.50.1240">
    <property type="entry name" value="Phosphoglycerate mutase-like"/>
    <property type="match status" value="1"/>
</dbReference>
<gene>
    <name evidence="2" type="ORF">BFC18_04990</name>
</gene>
<protein>
    <recommendedName>
        <fullName evidence="4">Alpha-ribazole phosphatase</fullName>
    </recommendedName>
</protein>
<name>A0A1E7ZEX3_9ALTE</name>
<reference evidence="2 3" key="1">
    <citation type="submission" date="2016-08" db="EMBL/GenBank/DDBJ databases">
        <authorList>
            <person name="Seilhamer J.J."/>
        </authorList>
    </citation>
    <scope>NUCLEOTIDE SEQUENCE [LARGE SCALE GENOMIC DNA]</scope>
    <source>
        <strain evidence="2 3">KCTC 42603</strain>
    </source>
</reference>
<comment type="caution">
    <text evidence="2">The sequence shown here is derived from an EMBL/GenBank/DDBJ whole genome shotgun (WGS) entry which is preliminary data.</text>
</comment>
<evidence type="ECO:0000256" key="1">
    <source>
        <dbReference type="PIRSR" id="PIRSR613078-3"/>
    </source>
</evidence>
<dbReference type="SMART" id="SM00855">
    <property type="entry name" value="PGAM"/>
    <property type="match status" value="1"/>
</dbReference>
<sequence length="207" mass="22755">MMAYVFDLLRHGKVNGQPALYGSTDIKVSEAGHDQLMSQHLQLAGASRIISSPLQRCLYSAKVLASELDLKLSTAPTLAECHFGELDGIPFDDITEQWPLLDAFWQSPSSHTLPGAESLRDFHNRVVGFWERIIARPGGNHTVLVTHGGVIRQIIARVLGLDWTSPALYQQLSVSHASLTRITLADYPSAIPIIQFIGLPPEQGPLR</sequence>
<dbReference type="GO" id="GO:0016791">
    <property type="term" value="F:phosphatase activity"/>
    <property type="evidence" value="ECO:0007669"/>
    <property type="project" value="TreeGrafter"/>
</dbReference>
<dbReference type="RefSeq" id="WP_070123843.1">
    <property type="nucleotide sequence ID" value="NZ_MDHN01000008.1"/>
</dbReference>
<evidence type="ECO:0008006" key="4">
    <source>
        <dbReference type="Google" id="ProtNLM"/>
    </source>
</evidence>
<dbReference type="EMBL" id="MDHN01000008">
    <property type="protein sequence ID" value="OFC72061.1"/>
    <property type="molecule type" value="Genomic_DNA"/>
</dbReference>
<accession>A0A1E7ZEX3</accession>
<dbReference type="Proteomes" id="UP000175691">
    <property type="component" value="Unassembled WGS sequence"/>
</dbReference>
<dbReference type="STRING" id="1656094.BFC18_04990"/>
<dbReference type="PANTHER" id="PTHR48100">
    <property type="entry name" value="BROAD-SPECIFICITY PHOSPHATASE YOR283W-RELATED"/>
    <property type="match status" value="1"/>
</dbReference>
<dbReference type="InterPro" id="IPR050275">
    <property type="entry name" value="PGM_Phosphatase"/>
</dbReference>
<dbReference type="Pfam" id="PF00300">
    <property type="entry name" value="His_Phos_1"/>
    <property type="match status" value="1"/>
</dbReference>
<dbReference type="InterPro" id="IPR029033">
    <property type="entry name" value="His_PPase_superfam"/>
</dbReference>
<evidence type="ECO:0000313" key="2">
    <source>
        <dbReference type="EMBL" id="OFC72061.1"/>
    </source>
</evidence>
<dbReference type="OrthoDB" id="9783269at2"/>
<evidence type="ECO:0000313" key="3">
    <source>
        <dbReference type="Proteomes" id="UP000175691"/>
    </source>
</evidence>
<dbReference type="CDD" id="cd07067">
    <property type="entry name" value="HP_PGM_like"/>
    <property type="match status" value="1"/>
</dbReference>
<dbReference type="AlphaFoldDB" id="A0A1E7ZEX3"/>
<dbReference type="SUPFAM" id="SSF53254">
    <property type="entry name" value="Phosphoglycerate mutase-like"/>
    <property type="match status" value="1"/>
</dbReference>
<keyword evidence="3" id="KW-1185">Reference proteome</keyword>
<dbReference type="PANTHER" id="PTHR48100:SF1">
    <property type="entry name" value="HISTIDINE PHOSPHATASE FAMILY PROTEIN-RELATED"/>
    <property type="match status" value="1"/>
</dbReference>